<name>A0ABR4MLT4_9PEZI</name>
<dbReference type="InterPro" id="IPR038608">
    <property type="entry name" value="Csm1/Pcs1_C_sf"/>
</dbReference>
<feature type="domain" description="Monopolin complex subunit Csm1/Pcs1 C-terminal" evidence="3">
    <location>
        <begin position="423"/>
        <end position="511"/>
    </location>
</feature>
<dbReference type="InterPro" id="IPR040349">
    <property type="entry name" value="Csm1/Pcs1"/>
</dbReference>
<feature type="compositionally biased region" description="Basic residues" evidence="2">
    <location>
        <begin position="166"/>
        <end position="175"/>
    </location>
</feature>
<organism evidence="4 5">
    <name type="scientific">Ceratocystis lukuohia</name>
    <dbReference type="NCBI Taxonomy" id="2019550"/>
    <lineage>
        <taxon>Eukaryota</taxon>
        <taxon>Fungi</taxon>
        <taxon>Dikarya</taxon>
        <taxon>Ascomycota</taxon>
        <taxon>Pezizomycotina</taxon>
        <taxon>Sordariomycetes</taxon>
        <taxon>Hypocreomycetidae</taxon>
        <taxon>Microascales</taxon>
        <taxon>Ceratocystidaceae</taxon>
        <taxon>Ceratocystis</taxon>
    </lineage>
</organism>
<feature type="compositionally biased region" description="Low complexity" evidence="2">
    <location>
        <begin position="54"/>
        <end position="63"/>
    </location>
</feature>
<gene>
    <name evidence="4" type="ORF">HOO65_030760</name>
</gene>
<dbReference type="PANTHER" id="PTHR28006:SF1">
    <property type="entry name" value="MONOPOLIN COMPLEX SUBUNIT CSM1"/>
    <property type="match status" value="1"/>
</dbReference>
<feature type="compositionally biased region" description="Pro residues" evidence="2">
    <location>
        <begin position="234"/>
        <end position="243"/>
    </location>
</feature>
<evidence type="ECO:0000256" key="2">
    <source>
        <dbReference type="SAM" id="MobiDB-lite"/>
    </source>
</evidence>
<feature type="compositionally biased region" description="Acidic residues" evidence="2">
    <location>
        <begin position="146"/>
        <end position="156"/>
    </location>
</feature>
<protein>
    <submittedName>
        <fullName evidence="4">Monopolin complex subunit pcs1</fullName>
    </submittedName>
</protein>
<feature type="compositionally biased region" description="Basic residues" evidence="2">
    <location>
        <begin position="1"/>
        <end position="15"/>
    </location>
</feature>
<keyword evidence="5" id="KW-1185">Reference proteome</keyword>
<dbReference type="InterPro" id="IPR020981">
    <property type="entry name" value="Csm1/Pcs1_C"/>
</dbReference>
<dbReference type="EMBL" id="JABSNW010000003">
    <property type="protein sequence ID" value="KAL2889259.1"/>
    <property type="molecule type" value="Genomic_DNA"/>
</dbReference>
<evidence type="ECO:0000313" key="5">
    <source>
        <dbReference type="Proteomes" id="UP001610728"/>
    </source>
</evidence>
<dbReference type="CDD" id="cd23787">
    <property type="entry name" value="RWD_CSM1"/>
    <property type="match status" value="1"/>
</dbReference>
<sequence>MPPARKPKAKAKAKAKAAPPATSTLGGLVEDSEHEDDLSNMSVTRPAPKRKTRTATTTATKTNKAPEKQPAPESPAEPAPKRRGRPPAMTKGGNKVQKSVAKPTRAMSSRTKQALADEATLASETSTMSAQGKTRRGKAVATQDAIIEDEYEDMMDMSDTQPIAPKRGRQPKKKVVIVDPSADAPPAKKPRGRPANKPPIEPEPETELEESQMDEPTETMEGKDDDVTQALSIPPSPPQPPAKAAPVSILRGKKRPVPVDADSGSGEVALRRKLGEMNTKFESLEAKYATLRDIGIKEAERNYDKLKKQSEERAQTSTQLIAQLKEQVKAQTELAREGESLRIELEQSETTVDELRAKVAALEQSLTDSRAENKNLVTKLAASRSDISIGSGTIGKGASSSGILGGNGARTMAASNEMVLAAQMKEDLYGDLTGLIIRGIKRSDSEDVFDCLQTGRNGTLHFKLAIEQEEGGNGEYEEAQFTYRPQLDENRDGDLIELLPEYLTEEITFPRPHSAKFYTRVSRALME</sequence>
<dbReference type="Gene3D" id="3.90.1150.80">
    <property type="match status" value="1"/>
</dbReference>
<reference evidence="4 5" key="1">
    <citation type="submission" date="2020-05" db="EMBL/GenBank/DDBJ databases">
        <title>Ceratocystis lukuohia genome.</title>
        <authorList>
            <person name="Harrington T.C."/>
            <person name="Kim K."/>
            <person name="Mayers C.G."/>
        </authorList>
    </citation>
    <scope>NUCLEOTIDE SEQUENCE [LARGE SCALE GENOMIC DNA]</scope>
    <source>
        <strain evidence="4 5">C4212</strain>
    </source>
</reference>
<accession>A0ABR4MLT4</accession>
<evidence type="ECO:0000256" key="1">
    <source>
        <dbReference type="SAM" id="Coils"/>
    </source>
</evidence>
<feature type="region of interest" description="Disordered" evidence="2">
    <location>
        <begin position="1"/>
        <end position="264"/>
    </location>
</feature>
<proteinExistence type="predicted"/>
<evidence type="ECO:0000313" key="4">
    <source>
        <dbReference type="EMBL" id="KAL2889259.1"/>
    </source>
</evidence>
<feature type="compositionally biased region" description="Polar residues" evidence="2">
    <location>
        <begin position="122"/>
        <end position="132"/>
    </location>
</feature>
<keyword evidence="1" id="KW-0175">Coiled coil</keyword>
<dbReference type="PANTHER" id="PTHR28006">
    <property type="entry name" value="MONOPOLIN COMPLEX SUBUNIT CSM1"/>
    <property type="match status" value="1"/>
</dbReference>
<comment type="caution">
    <text evidence="4">The sequence shown here is derived from an EMBL/GenBank/DDBJ whole genome shotgun (WGS) entry which is preliminary data.</text>
</comment>
<feature type="coiled-coil region" evidence="1">
    <location>
        <begin position="296"/>
        <end position="379"/>
    </location>
</feature>
<dbReference type="GeneID" id="98117577"/>
<dbReference type="Pfam" id="PF12539">
    <property type="entry name" value="Csm1"/>
    <property type="match status" value="1"/>
</dbReference>
<dbReference type="RefSeq" id="XP_070860439.1">
    <property type="nucleotide sequence ID" value="XM_071002106.1"/>
</dbReference>
<evidence type="ECO:0000259" key="3">
    <source>
        <dbReference type="Pfam" id="PF12539"/>
    </source>
</evidence>
<dbReference type="Proteomes" id="UP001610728">
    <property type="component" value="Unassembled WGS sequence"/>
</dbReference>
<feature type="compositionally biased region" description="Acidic residues" evidence="2">
    <location>
        <begin position="202"/>
        <end position="218"/>
    </location>
</feature>